<comment type="subunit">
    <text evidence="3">Homodimer.</text>
</comment>
<comment type="function">
    <text evidence="3">Catalyzes the reversible conversion of ribose-5-phosphate to ribulose 5-phosphate.</text>
</comment>
<dbReference type="GO" id="GO:0005829">
    <property type="term" value="C:cytosol"/>
    <property type="evidence" value="ECO:0007669"/>
    <property type="project" value="TreeGrafter"/>
</dbReference>
<dbReference type="AlphaFoldDB" id="A0A5A5TCK1"/>
<organism evidence="4 5">
    <name type="scientific">Dictyobacter arantiisoli</name>
    <dbReference type="NCBI Taxonomy" id="2014874"/>
    <lineage>
        <taxon>Bacteria</taxon>
        <taxon>Bacillati</taxon>
        <taxon>Chloroflexota</taxon>
        <taxon>Ktedonobacteria</taxon>
        <taxon>Ktedonobacterales</taxon>
        <taxon>Dictyobacteraceae</taxon>
        <taxon>Dictyobacter</taxon>
    </lineage>
</organism>
<dbReference type="UniPathway" id="UPA00115">
    <property type="reaction ID" value="UER00412"/>
</dbReference>
<evidence type="ECO:0000256" key="1">
    <source>
        <dbReference type="ARBA" id="ARBA00001713"/>
    </source>
</evidence>
<protein>
    <recommendedName>
        <fullName evidence="3">Ribose-5-phosphate isomerase A</fullName>
        <ecNumber evidence="3">5.3.1.6</ecNumber>
    </recommendedName>
    <alternativeName>
        <fullName evidence="3">Phosphoriboisomerase A</fullName>
        <shortName evidence="3">PRI</shortName>
    </alternativeName>
</protein>
<dbReference type="EMBL" id="BIXY01000032">
    <property type="protein sequence ID" value="GCF08876.1"/>
    <property type="molecule type" value="Genomic_DNA"/>
</dbReference>
<feature type="binding site" evidence="3">
    <location>
        <position position="129"/>
    </location>
    <ligand>
        <name>substrate</name>
    </ligand>
</feature>
<feature type="binding site" evidence="3">
    <location>
        <begin position="102"/>
        <end position="105"/>
    </location>
    <ligand>
        <name>substrate</name>
    </ligand>
</feature>
<feature type="binding site" evidence="3">
    <location>
        <begin position="89"/>
        <end position="92"/>
    </location>
    <ligand>
        <name>substrate</name>
    </ligand>
</feature>
<dbReference type="GO" id="GO:0004751">
    <property type="term" value="F:ribose-5-phosphate isomerase activity"/>
    <property type="evidence" value="ECO:0007669"/>
    <property type="project" value="UniProtKB-UniRule"/>
</dbReference>
<dbReference type="SUPFAM" id="SSF75445">
    <property type="entry name" value="D-ribose-5-phosphate isomerase (RpiA), lid domain"/>
    <property type="match status" value="1"/>
</dbReference>
<evidence type="ECO:0000313" key="5">
    <source>
        <dbReference type="Proteomes" id="UP000322530"/>
    </source>
</evidence>
<dbReference type="PANTHER" id="PTHR11934">
    <property type="entry name" value="RIBOSE-5-PHOSPHATE ISOMERASE"/>
    <property type="match status" value="1"/>
</dbReference>
<dbReference type="PANTHER" id="PTHR11934:SF0">
    <property type="entry name" value="RIBOSE-5-PHOSPHATE ISOMERASE"/>
    <property type="match status" value="1"/>
</dbReference>
<evidence type="ECO:0000256" key="3">
    <source>
        <dbReference type="HAMAP-Rule" id="MF_00170"/>
    </source>
</evidence>
<proteinExistence type="inferred from homology"/>
<dbReference type="EC" id="5.3.1.6" evidence="3"/>
<dbReference type="GO" id="GO:0006014">
    <property type="term" value="P:D-ribose metabolic process"/>
    <property type="evidence" value="ECO:0007669"/>
    <property type="project" value="TreeGrafter"/>
</dbReference>
<dbReference type="Pfam" id="PF06026">
    <property type="entry name" value="Rib_5-P_isom_A"/>
    <property type="match status" value="1"/>
</dbReference>
<dbReference type="SUPFAM" id="SSF100950">
    <property type="entry name" value="NagB/RpiA/CoA transferase-like"/>
    <property type="match status" value="1"/>
</dbReference>
<comment type="catalytic activity">
    <reaction evidence="1 3">
        <text>aldehydo-D-ribose 5-phosphate = D-ribulose 5-phosphate</text>
        <dbReference type="Rhea" id="RHEA:14657"/>
        <dbReference type="ChEBI" id="CHEBI:58121"/>
        <dbReference type="ChEBI" id="CHEBI:58273"/>
        <dbReference type="EC" id="5.3.1.6"/>
    </reaction>
</comment>
<evidence type="ECO:0000313" key="4">
    <source>
        <dbReference type="EMBL" id="GCF08876.1"/>
    </source>
</evidence>
<dbReference type="RefSeq" id="WP_149401847.1">
    <property type="nucleotide sequence ID" value="NZ_BIXY01000032.1"/>
</dbReference>
<dbReference type="FunFam" id="3.40.50.1360:FF:000001">
    <property type="entry name" value="Ribose-5-phosphate isomerase A"/>
    <property type="match status" value="1"/>
</dbReference>
<comment type="similarity">
    <text evidence="3">Belongs to the ribose 5-phosphate isomerase family.</text>
</comment>
<dbReference type="Gene3D" id="3.30.70.260">
    <property type="match status" value="1"/>
</dbReference>
<dbReference type="InterPro" id="IPR037171">
    <property type="entry name" value="NagB/RpiA_transferase-like"/>
</dbReference>
<dbReference type="HAMAP" id="MF_00170">
    <property type="entry name" value="Rib_5P_isom_A"/>
    <property type="match status" value="1"/>
</dbReference>
<feature type="binding site" evidence="3">
    <location>
        <begin position="33"/>
        <end position="36"/>
    </location>
    <ligand>
        <name>substrate</name>
    </ligand>
</feature>
<dbReference type="NCBIfam" id="TIGR00021">
    <property type="entry name" value="rpiA"/>
    <property type="match status" value="1"/>
</dbReference>
<accession>A0A5A5TCK1</accession>
<dbReference type="InterPro" id="IPR004788">
    <property type="entry name" value="Ribose5P_isomerase_type_A"/>
</dbReference>
<keyword evidence="5" id="KW-1185">Reference proteome</keyword>
<dbReference type="Proteomes" id="UP000322530">
    <property type="component" value="Unassembled WGS sequence"/>
</dbReference>
<dbReference type="OrthoDB" id="5870696at2"/>
<dbReference type="GO" id="GO:0009052">
    <property type="term" value="P:pentose-phosphate shunt, non-oxidative branch"/>
    <property type="evidence" value="ECO:0007669"/>
    <property type="project" value="UniProtKB-UniRule"/>
</dbReference>
<reference evidence="4 5" key="1">
    <citation type="submission" date="2019-01" db="EMBL/GenBank/DDBJ databases">
        <title>Draft genome sequence of Dictyobacter sp. Uno17.</title>
        <authorList>
            <person name="Wang C.M."/>
            <person name="Zheng Y."/>
            <person name="Sakai Y."/>
            <person name="Abe K."/>
            <person name="Yokota A."/>
            <person name="Yabe S."/>
        </authorList>
    </citation>
    <scope>NUCLEOTIDE SEQUENCE [LARGE SCALE GENOMIC DNA]</scope>
    <source>
        <strain evidence="4 5">Uno17</strain>
    </source>
</reference>
<dbReference type="NCBIfam" id="NF001924">
    <property type="entry name" value="PRK00702.1"/>
    <property type="match status" value="1"/>
</dbReference>
<comment type="caution">
    <text evidence="4">The sequence shown here is derived from an EMBL/GenBank/DDBJ whole genome shotgun (WGS) entry which is preliminary data.</text>
</comment>
<sequence>MTSPINPQDIGKQKAGAAAAELIKEGMVIGLGTGSTAKRLIEALGERVKNGLHIVGAVPSSDETAAYAAQYNIPITNLDEHPELDIYIDGADEIDPQLRLIKGAGGALLREKIVATAAKRFVVIADPSKKVEQLGHKYPLPVEVVPLAVTPVKNRLARLGAQVAIRERNGQKFYTDSHNLVIDCTFPEGITDPTALDATIHSIPGVIETGLFINLAKQIIIGKPDGVEIYPQ</sequence>
<name>A0A5A5TCK1_9CHLR</name>
<dbReference type="Gene3D" id="3.40.50.1360">
    <property type="match status" value="1"/>
</dbReference>
<keyword evidence="2 3" id="KW-0413">Isomerase</keyword>
<evidence type="ECO:0000256" key="2">
    <source>
        <dbReference type="ARBA" id="ARBA00023235"/>
    </source>
</evidence>
<feature type="active site" description="Proton acceptor" evidence="3">
    <location>
        <position position="111"/>
    </location>
</feature>
<dbReference type="InterPro" id="IPR020672">
    <property type="entry name" value="Ribose5P_isomerase_typA_subgr"/>
</dbReference>
<comment type="pathway">
    <text evidence="3">Carbohydrate degradation; pentose phosphate pathway; D-ribose 5-phosphate from D-ribulose 5-phosphate (non-oxidative stage): step 1/1.</text>
</comment>
<gene>
    <name evidence="3 4" type="primary">rpiA</name>
    <name evidence="4" type="ORF">KDI_24400</name>
</gene>
<dbReference type="CDD" id="cd01398">
    <property type="entry name" value="RPI_A"/>
    <property type="match status" value="1"/>
</dbReference>